<evidence type="ECO:0000259" key="8">
    <source>
        <dbReference type="Pfam" id="PF01571"/>
    </source>
</evidence>
<comment type="caution">
    <text evidence="10">The sequence shown here is derived from an EMBL/GenBank/DDBJ whole genome shotgun (WGS) entry which is preliminary data.</text>
</comment>
<dbReference type="GO" id="GO:0008168">
    <property type="term" value="F:methyltransferase activity"/>
    <property type="evidence" value="ECO:0007669"/>
    <property type="project" value="UniProtKB-KW"/>
</dbReference>
<dbReference type="FunFam" id="3.30.70.1400:FF:000001">
    <property type="entry name" value="Aminomethyltransferase"/>
    <property type="match status" value="1"/>
</dbReference>
<accession>A0A3M6CIP9</accession>
<reference evidence="10 11" key="1">
    <citation type="submission" date="2018-08" db="EMBL/GenBank/DDBJ databases">
        <title>Recombination of ecologically and evolutionarily significant loci maintains genetic cohesion in the Pseudomonas syringae species complex.</title>
        <authorList>
            <person name="Dillon M."/>
            <person name="Thakur S."/>
            <person name="Almeida R.N.D."/>
            <person name="Weir B.S."/>
            <person name="Guttman D.S."/>
        </authorList>
    </citation>
    <scope>NUCLEOTIDE SEQUENCE [LARGE SCALE GENOMIC DNA]</scope>
    <source>
        <strain evidence="10 11">ICMP 3263</strain>
    </source>
</reference>
<dbReference type="GO" id="GO:0005960">
    <property type="term" value="C:glycine cleavage complex"/>
    <property type="evidence" value="ECO:0007669"/>
    <property type="project" value="InterPro"/>
</dbReference>
<dbReference type="Pfam" id="PF08669">
    <property type="entry name" value="GCV_T_C"/>
    <property type="match status" value="1"/>
</dbReference>
<evidence type="ECO:0000259" key="9">
    <source>
        <dbReference type="Pfam" id="PF08669"/>
    </source>
</evidence>
<evidence type="ECO:0000256" key="6">
    <source>
        <dbReference type="ARBA" id="ARBA00047665"/>
    </source>
</evidence>
<dbReference type="NCBIfam" id="NF010093">
    <property type="entry name" value="PRK13579.1"/>
    <property type="match status" value="1"/>
</dbReference>
<dbReference type="Gene3D" id="3.30.1360.120">
    <property type="entry name" value="Probable tRNA modification gtpase trme, domain 1"/>
    <property type="match status" value="1"/>
</dbReference>
<dbReference type="AlphaFoldDB" id="A0A3M6CIP9"/>
<keyword evidence="3" id="KW-0032">Aminotransferase</keyword>
<keyword evidence="4 10" id="KW-0808">Transferase</keyword>
<evidence type="ECO:0000256" key="1">
    <source>
        <dbReference type="ARBA" id="ARBA00008609"/>
    </source>
</evidence>
<keyword evidence="10" id="KW-0489">Methyltransferase</keyword>
<dbReference type="SUPFAM" id="SSF103025">
    <property type="entry name" value="Folate-binding domain"/>
    <property type="match status" value="1"/>
</dbReference>
<dbReference type="GO" id="GO:0004047">
    <property type="term" value="F:aminomethyltransferase activity"/>
    <property type="evidence" value="ECO:0007669"/>
    <property type="project" value="UniProtKB-EC"/>
</dbReference>
<feature type="domain" description="GCVT N-terminal" evidence="8">
    <location>
        <begin position="65"/>
        <end position="314"/>
    </location>
</feature>
<dbReference type="InterPro" id="IPR006223">
    <property type="entry name" value="GcvT"/>
</dbReference>
<dbReference type="InterPro" id="IPR029043">
    <property type="entry name" value="GcvT/YgfZ_C"/>
</dbReference>
<sequence>MSTTFSATVIWSAPARPSRAIRKPDSPCCGTACMYSVASAGSTALHGTLNKELNMSTESLLTTPLHALHRELGAKMVPFAGYDMPVQYPAGVMKEHLHTRAQAGLFDVSHMGQIRLTGAEAARALETLVPVDILDLPVGMQRYAMFTSETGGILDDLMVANLGNDQLMLVVNAACKDQDLAHLCKHLAGHCKIEPLFEERALLALQGPAAVTVLARLAPEVAKMTFMQFASVKLLGVQCYVSRSGYTGEDGYEISVPADQAEALARRLLEEPEVAPIGLGARDSLRLEAGLCLYGHDMDTQTSPVEASLLWAISRVRRADGARAGGFPGAEQIFAQQQKGVEKKRVGLLPQERTLVREGTEIVDEQGTVIGTVCSGGFGPTLAGPLAMGYLHNNYTALETLVWAVVRGKRVPMRVAKMPFVAQRYFRG</sequence>
<proteinExistence type="inferred from homology"/>
<organism evidence="10 11">
    <name type="scientific">Pseudomonas syringae pv. helianthi</name>
    <dbReference type="NCBI Taxonomy" id="251654"/>
    <lineage>
        <taxon>Bacteria</taxon>
        <taxon>Pseudomonadati</taxon>
        <taxon>Pseudomonadota</taxon>
        <taxon>Gammaproteobacteria</taxon>
        <taxon>Pseudomonadales</taxon>
        <taxon>Pseudomonadaceae</taxon>
        <taxon>Pseudomonas</taxon>
    </lineage>
</organism>
<dbReference type="GO" id="GO:0032259">
    <property type="term" value="P:methylation"/>
    <property type="evidence" value="ECO:0007669"/>
    <property type="project" value="UniProtKB-KW"/>
</dbReference>
<dbReference type="EC" id="2.1.2.10" evidence="2"/>
<protein>
    <recommendedName>
        <fullName evidence="2">aminomethyltransferase</fullName>
        <ecNumber evidence="2">2.1.2.10</ecNumber>
    </recommendedName>
    <alternativeName>
        <fullName evidence="5">Glycine cleavage system T protein</fullName>
    </alternativeName>
</protein>
<feature type="domain" description="Aminomethyltransferase C-terminal" evidence="9">
    <location>
        <begin position="343"/>
        <end position="421"/>
    </location>
</feature>
<dbReference type="InterPro" id="IPR027266">
    <property type="entry name" value="TrmE/GcvT-like"/>
</dbReference>
<dbReference type="EMBL" id="RBUT01000165">
    <property type="protein sequence ID" value="RMV43702.1"/>
    <property type="molecule type" value="Genomic_DNA"/>
</dbReference>
<dbReference type="PIRSF" id="PIRSF006487">
    <property type="entry name" value="GcvT"/>
    <property type="match status" value="1"/>
</dbReference>
<evidence type="ECO:0000313" key="10">
    <source>
        <dbReference type="EMBL" id="RMV43702.1"/>
    </source>
</evidence>
<comment type="catalytic activity">
    <reaction evidence="6">
        <text>N(6)-[(R)-S(8)-aminomethyldihydrolipoyl]-L-lysyl-[protein] + (6S)-5,6,7,8-tetrahydrofolate = N(6)-[(R)-dihydrolipoyl]-L-lysyl-[protein] + (6R)-5,10-methylene-5,6,7,8-tetrahydrofolate + NH4(+)</text>
        <dbReference type="Rhea" id="RHEA:16945"/>
        <dbReference type="Rhea" id="RHEA-COMP:10475"/>
        <dbReference type="Rhea" id="RHEA-COMP:10492"/>
        <dbReference type="ChEBI" id="CHEBI:15636"/>
        <dbReference type="ChEBI" id="CHEBI:28938"/>
        <dbReference type="ChEBI" id="CHEBI:57453"/>
        <dbReference type="ChEBI" id="CHEBI:83100"/>
        <dbReference type="ChEBI" id="CHEBI:83143"/>
        <dbReference type="EC" id="2.1.2.10"/>
    </reaction>
</comment>
<evidence type="ECO:0000256" key="5">
    <source>
        <dbReference type="ARBA" id="ARBA00031395"/>
    </source>
</evidence>
<dbReference type="InterPro" id="IPR013977">
    <property type="entry name" value="GcvT_C"/>
</dbReference>
<dbReference type="NCBIfam" id="TIGR00528">
    <property type="entry name" value="gcvT"/>
    <property type="match status" value="1"/>
</dbReference>
<feature type="binding site" evidence="7">
    <location>
        <position position="253"/>
    </location>
    <ligand>
        <name>substrate</name>
    </ligand>
</feature>
<dbReference type="PANTHER" id="PTHR43757:SF2">
    <property type="entry name" value="AMINOMETHYLTRANSFERASE, MITOCHONDRIAL"/>
    <property type="match status" value="1"/>
</dbReference>
<dbReference type="InterPro" id="IPR028896">
    <property type="entry name" value="GcvT/YgfZ/DmdA"/>
</dbReference>
<dbReference type="SUPFAM" id="SSF101790">
    <property type="entry name" value="Aminomethyltransferase beta-barrel domain"/>
    <property type="match status" value="1"/>
</dbReference>
<evidence type="ECO:0000256" key="3">
    <source>
        <dbReference type="ARBA" id="ARBA00022576"/>
    </source>
</evidence>
<dbReference type="GO" id="GO:0008483">
    <property type="term" value="F:transaminase activity"/>
    <property type="evidence" value="ECO:0007669"/>
    <property type="project" value="UniProtKB-KW"/>
</dbReference>
<dbReference type="Pfam" id="PF01571">
    <property type="entry name" value="GCV_T"/>
    <property type="match status" value="1"/>
</dbReference>
<evidence type="ECO:0000256" key="4">
    <source>
        <dbReference type="ARBA" id="ARBA00022679"/>
    </source>
</evidence>
<dbReference type="InterPro" id="IPR006222">
    <property type="entry name" value="GCVT_N"/>
</dbReference>
<evidence type="ECO:0000313" key="11">
    <source>
        <dbReference type="Proteomes" id="UP000279173"/>
    </source>
</evidence>
<dbReference type="Gene3D" id="2.40.30.110">
    <property type="entry name" value="Aminomethyltransferase beta-barrel domains"/>
    <property type="match status" value="1"/>
</dbReference>
<name>A0A3M6CIP9_9PSED</name>
<dbReference type="Gene3D" id="3.30.70.1400">
    <property type="entry name" value="Aminomethyltransferase beta-barrel domains"/>
    <property type="match status" value="1"/>
</dbReference>
<dbReference type="NCBIfam" id="NF001567">
    <property type="entry name" value="PRK00389.1"/>
    <property type="match status" value="1"/>
</dbReference>
<dbReference type="PANTHER" id="PTHR43757">
    <property type="entry name" value="AMINOMETHYLTRANSFERASE"/>
    <property type="match status" value="1"/>
</dbReference>
<gene>
    <name evidence="10" type="ORF">ALP10_05600</name>
</gene>
<evidence type="ECO:0000256" key="2">
    <source>
        <dbReference type="ARBA" id="ARBA00012616"/>
    </source>
</evidence>
<dbReference type="Gene3D" id="4.10.1250.10">
    <property type="entry name" value="Aminomethyltransferase fragment"/>
    <property type="match status" value="1"/>
</dbReference>
<dbReference type="GO" id="GO:0006546">
    <property type="term" value="P:glycine catabolic process"/>
    <property type="evidence" value="ECO:0007669"/>
    <property type="project" value="InterPro"/>
</dbReference>
<dbReference type="Proteomes" id="UP000279173">
    <property type="component" value="Unassembled WGS sequence"/>
</dbReference>
<comment type="similarity">
    <text evidence="1">Belongs to the GcvT family.</text>
</comment>
<evidence type="ECO:0000256" key="7">
    <source>
        <dbReference type="PIRSR" id="PIRSR006487-1"/>
    </source>
</evidence>